<dbReference type="InterPro" id="IPR052957">
    <property type="entry name" value="Auxin_embryo_med"/>
</dbReference>
<name>A0A3N0BQU7_9MICC</name>
<comment type="caution">
    <text evidence="3">The sequence shown here is derived from an EMBL/GenBank/DDBJ whole genome shotgun (WGS) entry which is preliminary data.</text>
</comment>
<dbReference type="Pfam" id="PF25794">
    <property type="entry name" value="SACS"/>
    <property type="match status" value="1"/>
</dbReference>
<dbReference type="SUPFAM" id="SSF55874">
    <property type="entry name" value="ATPase domain of HSP90 chaperone/DNA topoisomerase II/histidine kinase"/>
    <property type="match status" value="1"/>
</dbReference>
<evidence type="ECO:0000313" key="4">
    <source>
        <dbReference type="Proteomes" id="UP000273807"/>
    </source>
</evidence>
<evidence type="ECO:0000259" key="2">
    <source>
        <dbReference type="Pfam" id="PF25794"/>
    </source>
</evidence>
<dbReference type="PANTHER" id="PTHR32387:SF0">
    <property type="entry name" value="PROTEIN NO VEIN"/>
    <property type="match status" value="1"/>
</dbReference>
<dbReference type="InterPro" id="IPR036890">
    <property type="entry name" value="HATPase_C_sf"/>
</dbReference>
<accession>A0A3N0BQU7</accession>
<proteinExistence type="predicted"/>
<dbReference type="NCBIfam" id="NF047352">
    <property type="entry name" value="P_loop_sacsin"/>
    <property type="match status" value="1"/>
</dbReference>
<sequence>MYPDQAHFLYELLQNAEDAGATNVEFILRRDRMVFAHDGTRLFDLGDIDSITDVADSSKRDDPTRIGKFGVGFKAVYDFTSTPEIHSGDYHFRIVDLFYPDDDIPPLPSADDVGMGTVFVLPFDRPEKPADEAFTQIGSGLEELDASSLLFLRNISRVTLSASGARTRVIERIAQSNNRQTIRTTRSGEIEATDWLKVERTASVQIDDGEYVDATVAAAFRIANNTPGPSAPSSTPKKVASPADRLIEPVDSGSVCIFFPAVKEHSGLKFHIHAPFESTVARDTIRDTPANKQLIAVIGELVADTVTDMALTGLTNDGLLSALPLADELGPAFVPIRDAVLKAFRTKPITPCLSGGYAPAGGLALARPSVTQVLDEADLAFLQAVGEVSPDDPDLIAAPLLAKLPPRDRARSFVRQLFSSEIDDDEVLSLVGGLGEEYDDSEAEEAAVVTKNIHSWISGFSDDKLRRLYTLLGRCDWLSSWTEELSRIPIIRVAGDGAPAHVVPPDAILPDSLETGSDLQVSPSIWHLGASEDELGPAIWTFLTDIGVRVWNAETQLKEELAAFVAGTVISDLDGEDGDVEVERLRRYIRELEGSPSQVTHFKRTPFLLGRDPEGHLIRCKPSRLYIDEPTSKPTGWNSVVHRFTIAGEKFCAVWEGYAGLDGLPEFLQECGALVSPRVLAADPRKNFEFGAPDHSKETRYKQSVDWKLELGESILRHGDVALRRQVWEIVLTAQLGKTLATYRPNGSAPVRRMTSNLVQMLRDTAWLPDADENLCKPEELDEETIHPDFPVQDAPMLNAIGFGSKTAARHLERKGLDQAAQTLGFKDASQAERLSMLAESLGPDGVDQLMRERESRSVLPEEAAYGERRATRTADSYEAAPTRTFDMRQRSVRVDATPNREDRRTYLRTAYESHGSVICQACHEPMPFQAPDGRDYFEGVQCMEHSHDVSSNALALCPVCSAKFRSWGVAKDADWQEELATFPLIEGQVSAQVPVRLAGEDAFMHFTGKHLMDLQVLMNSLPTNTALK</sequence>
<feature type="domain" description="Sacsin/Nov" evidence="2">
    <location>
        <begin position="2"/>
        <end position="96"/>
    </location>
</feature>
<gene>
    <name evidence="3" type="ORF">D7003_16170</name>
</gene>
<dbReference type="Proteomes" id="UP000273807">
    <property type="component" value="Unassembled WGS sequence"/>
</dbReference>
<organism evidence="3 4">
    <name type="scientific">Arthrobacter oryzae</name>
    <dbReference type="NCBI Taxonomy" id="409290"/>
    <lineage>
        <taxon>Bacteria</taxon>
        <taxon>Bacillati</taxon>
        <taxon>Actinomycetota</taxon>
        <taxon>Actinomycetes</taxon>
        <taxon>Micrococcales</taxon>
        <taxon>Micrococcaceae</taxon>
        <taxon>Arthrobacter</taxon>
    </lineage>
</organism>
<reference evidence="3 4" key="1">
    <citation type="submission" date="2018-10" db="EMBL/GenBank/DDBJ databases">
        <title>Genome sequencing of Arthrobacter oryzae TNB02.</title>
        <authorList>
            <person name="Cho Y.-J."/>
            <person name="Cho A."/>
            <person name="Kim O.-S."/>
        </authorList>
    </citation>
    <scope>NUCLEOTIDE SEQUENCE [LARGE SCALE GENOMIC DNA]</scope>
    <source>
        <strain evidence="3 4">TNB02</strain>
    </source>
</reference>
<dbReference type="InterPro" id="IPR058210">
    <property type="entry name" value="SACS/Nov_dom"/>
</dbReference>
<dbReference type="EMBL" id="RBED01000128">
    <property type="protein sequence ID" value="RNL51394.1"/>
    <property type="molecule type" value="Genomic_DNA"/>
</dbReference>
<dbReference type="Gene3D" id="3.30.565.10">
    <property type="entry name" value="Histidine kinase-like ATPase, C-terminal domain"/>
    <property type="match status" value="1"/>
</dbReference>
<evidence type="ECO:0000256" key="1">
    <source>
        <dbReference type="SAM" id="MobiDB-lite"/>
    </source>
</evidence>
<keyword evidence="4" id="KW-1185">Reference proteome</keyword>
<protein>
    <recommendedName>
        <fullName evidence="2">Sacsin/Nov domain-containing protein</fullName>
    </recommendedName>
</protein>
<evidence type="ECO:0000313" key="3">
    <source>
        <dbReference type="EMBL" id="RNL51394.1"/>
    </source>
</evidence>
<dbReference type="PANTHER" id="PTHR32387">
    <property type="entry name" value="WU:FJ29H11"/>
    <property type="match status" value="1"/>
</dbReference>
<feature type="region of interest" description="Disordered" evidence="1">
    <location>
        <begin position="855"/>
        <end position="877"/>
    </location>
</feature>
<dbReference type="AlphaFoldDB" id="A0A3N0BQU7"/>